<comment type="function">
    <text evidence="4">Catalyzes the dehydration of chorismate into 3-[(1-carboxyvinyl)oxy]benzoate, a step in the biosynthesis of menaquinone (MK, vitamin K2).</text>
</comment>
<dbReference type="Pfam" id="PF02621">
    <property type="entry name" value="VitK2_biosynth"/>
    <property type="match status" value="1"/>
</dbReference>
<dbReference type="EMBL" id="PEBW01000002">
    <property type="protein sequence ID" value="PTQ52504.1"/>
    <property type="molecule type" value="Genomic_DNA"/>
</dbReference>
<reference evidence="5 6" key="1">
    <citation type="submission" date="2017-08" db="EMBL/GenBank/DDBJ databases">
        <title>Burning lignite coal seam in the remote Altai Mountains harbors a hydrogen-driven thermophilic microbial community.</title>
        <authorList>
            <person name="Kadnikov V.V."/>
            <person name="Mardanov A.V."/>
            <person name="Ivasenko D."/>
            <person name="Beletsky A.V."/>
            <person name="Karnachuk O.V."/>
            <person name="Ravin N.V."/>
        </authorList>
    </citation>
    <scope>NUCLEOTIDE SEQUENCE [LARGE SCALE GENOMIC DNA]</scope>
    <source>
        <strain evidence="5">AL31</strain>
    </source>
</reference>
<keyword evidence="3 4" id="KW-0456">Lyase</keyword>
<dbReference type="UniPathway" id="UPA00079"/>
<comment type="pathway">
    <text evidence="1 4">Quinol/quinone metabolism; menaquinone biosynthesis.</text>
</comment>
<dbReference type="EC" id="4.2.1.151" evidence="4"/>
<dbReference type="SUPFAM" id="SSF53850">
    <property type="entry name" value="Periplasmic binding protein-like II"/>
    <property type="match status" value="1"/>
</dbReference>
<dbReference type="PANTHER" id="PTHR37690:SF1">
    <property type="entry name" value="CHORISMATE DEHYDRATASE"/>
    <property type="match status" value="1"/>
</dbReference>
<comment type="caution">
    <text evidence="5">The sequence shown here is derived from an EMBL/GenBank/DDBJ whole genome shotgun (WGS) entry which is preliminary data.</text>
</comment>
<evidence type="ECO:0000313" key="5">
    <source>
        <dbReference type="EMBL" id="PTQ52504.1"/>
    </source>
</evidence>
<comment type="similarity">
    <text evidence="4">Belongs to the MqnA/MqnD family. MqnA subfamily.</text>
</comment>
<dbReference type="GO" id="GO:0016836">
    <property type="term" value="F:hydro-lyase activity"/>
    <property type="evidence" value="ECO:0007669"/>
    <property type="project" value="UniProtKB-UniRule"/>
</dbReference>
<evidence type="ECO:0000256" key="3">
    <source>
        <dbReference type="ARBA" id="ARBA00023239"/>
    </source>
</evidence>
<dbReference type="InterPro" id="IPR003773">
    <property type="entry name" value="Menaquinone_biosynth"/>
</dbReference>
<accession>A0A2T5G8I6</accession>
<dbReference type="HAMAP" id="MF_00995">
    <property type="entry name" value="MqnA"/>
    <property type="match status" value="1"/>
</dbReference>
<dbReference type="AlphaFoldDB" id="A0A2T5G8I6"/>
<protein>
    <recommendedName>
        <fullName evidence="4">Chorismate dehydratase</fullName>
        <ecNumber evidence="4">4.2.1.151</ecNumber>
    </recommendedName>
    <alternativeName>
        <fullName evidence="4">Menaquinone biosynthetic enzyme MqnA</fullName>
    </alternativeName>
</protein>
<evidence type="ECO:0000256" key="2">
    <source>
        <dbReference type="ARBA" id="ARBA00022428"/>
    </source>
</evidence>
<organism evidence="5 6">
    <name type="scientific">Brockia lithotrophica</name>
    <dbReference type="NCBI Taxonomy" id="933949"/>
    <lineage>
        <taxon>Bacteria</taxon>
        <taxon>Bacillati</taxon>
        <taxon>Bacillota</taxon>
        <taxon>Bacilli</taxon>
        <taxon>Bacillales</taxon>
        <taxon>Bacillales Family X. Incertae Sedis</taxon>
        <taxon>Brockia</taxon>
    </lineage>
</organism>
<sequence length="279" mass="31412">MLRVGRIDYANTLPMYFHVDTRALAGVAEFVSTYPAELNRKMAAGEVDMGPISSFAYGQHSREYLLLPHLSVSARGKVRSILLFLRRPLAEVRRGGRVRLALTNRSATSAHLVQILFRGFYGLEVEGHSHEPELRAMLSEHDGALLIGDEAIREAFRARGLFVYDVGELWFAETGLPMTYAVFAVREDTWKSRTASVEAVYRELLQSRRLSERDFRPLVEAVQGEVGGDAEFWHAYFSGLSFDLGPEEEAGLALYFSWARRLGFLEEDVLLRYASLASA</sequence>
<evidence type="ECO:0000313" key="6">
    <source>
        <dbReference type="Proteomes" id="UP000244016"/>
    </source>
</evidence>
<dbReference type="InterPro" id="IPR030868">
    <property type="entry name" value="MqnA"/>
</dbReference>
<comment type="catalytic activity">
    <reaction evidence="4">
        <text>chorismate = 3-[(1-carboxyvinyl)-oxy]benzoate + H2O</text>
        <dbReference type="Rhea" id="RHEA:40051"/>
        <dbReference type="ChEBI" id="CHEBI:15377"/>
        <dbReference type="ChEBI" id="CHEBI:29748"/>
        <dbReference type="ChEBI" id="CHEBI:76981"/>
        <dbReference type="EC" id="4.2.1.151"/>
    </reaction>
</comment>
<dbReference type="Proteomes" id="UP000244016">
    <property type="component" value="Unassembled WGS sequence"/>
</dbReference>
<dbReference type="GO" id="GO:0009234">
    <property type="term" value="P:menaquinone biosynthetic process"/>
    <property type="evidence" value="ECO:0007669"/>
    <property type="project" value="UniProtKB-UniRule"/>
</dbReference>
<evidence type="ECO:0000256" key="4">
    <source>
        <dbReference type="HAMAP-Rule" id="MF_00995"/>
    </source>
</evidence>
<dbReference type="CDD" id="cd13634">
    <property type="entry name" value="PBP2_Sco4506"/>
    <property type="match status" value="1"/>
</dbReference>
<keyword evidence="2 4" id="KW-0474">Menaquinone biosynthesis</keyword>
<evidence type="ECO:0000256" key="1">
    <source>
        <dbReference type="ARBA" id="ARBA00004863"/>
    </source>
</evidence>
<gene>
    <name evidence="4" type="primary">mqnA</name>
    <name evidence="5" type="ORF">BLITH_0683</name>
</gene>
<dbReference type="PANTHER" id="PTHR37690">
    <property type="entry name" value="CHORISMATE DEHYDRATASE"/>
    <property type="match status" value="1"/>
</dbReference>
<dbReference type="Gene3D" id="3.40.190.10">
    <property type="entry name" value="Periplasmic binding protein-like II"/>
    <property type="match status" value="2"/>
</dbReference>
<proteinExistence type="inferred from homology"/>
<name>A0A2T5G8I6_9BACL</name>